<protein>
    <recommendedName>
        <fullName evidence="14">Tubulin--tyrosine ligase-like protein 9</fullName>
    </recommendedName>
</protein>
<dbReference type="Pfam" id="PF03133">
    <property type="entry name" value="TTL"/>
    <property type="match status" value="1"/>
</dbReference>
<evidence type="ECO:0000256" key="2">
    <source>
        <dbReference type="ARBA" id="ARBA00006118"/>
    </source>
</evidence>
<evidence type="ECO:0000256" key="9">
    <source>
        <dbReference type="ARBA" id="ARBA00023212"/>
    </source>
</evidence>
<evidence type="ECO:0000256" key="3">
    <source>
        <dbReference type="ARBA" id="ARBA00022490"/>
    </source>
</evidence>
<dbReference type="OrthoDB" id="202825at2759"/>
<dbReference type="STRING" id="947166.A0A1D1VFA5"/>
<gene>
    <name evidence="12" type="primary">RvY_09873-1</name>
    <name evidence="12" type="synonym">RvY_09873.1</name>
    <name evidence="12" type="ORF">RvY_09873</name>
</gene>
<reference evidence="12 13" key="1">
    <citation type="journal article" date="2016" name="Nat. Commun.">
        <title>Extremotolerant tardigrade genome and improved radiotolerance of human cultured cells by tardigrade-unique protein.</title>
        <authorList>
            <person name="Hashimoto T."/>
            <person name="Horikawa D.D."/>
            <person name="Saito Y."/>
            <person name="Kuwahara H."/>
            <person name="Kozuka-Hata H."/>
            <person name="Shin-I T."/>
            <person name="Minakuchi Y."/>
            <person name="Ohishi K."/>
            <person name="Motoyama A."/>
            <person name="Aizu T."/>
            <person name="Enomoto A."/>
            <person name="Kondo K."/>
            <person name="Tanaka S."/>
            <person name="Hara Y."/>
            <person name="Koshikawa S."/>
            <person name="Sagara H."/>
            <person name="Miura T."/>
            <person name="Yokobori S."/>
            <person name="Miyagawa K."/>
            <person name="Suzuki Y."/>
            <person name="Kubo T."/>
            <person name="Oyama M."/>
            <person name="Kohara Y."/>
            <person name="Fujiyama A."/>
            <person name="Arakawa K."/>
            <person name="Katayama T."/>
            <person name="Toyoda A."/>
            <person name="Kunieda T."/>
        </authorList>
    </citation>
    <scope>NUCLEOTIDE SEQUENCE [LARGE SCALE GENOMIC DNA]</scope>
    <source>
        <strain evidence="12 13">YOKOZUNA-1</strain>
    </source>
</reference>
<dbReference type="GO" id="GO:0015631">
    <property type="term" value="F:tubulin binding"/>
    <property type="evidence" value="ECO:0007669"/>
    <property type="project" value="TreeGrafter"/>
</dbReference>
<evidence type="ECO:0000256" key="6">
    <source>
        <dbReference type="ARBA" id="ARBA00022741"/>
    </source>
</evidence>
<dbReference type="GO" id="GO:0005874">
    <property type="term" value="C:microtubule"/>
    <property type="evidence" value="ECO:0007669"/>
    <property type="project" value="UniProtKB-KW"/>
</dbReference>
<feature type="region of interest" description="Disordered" evidence="11">
    <location>
        <begin position="325"/>
        <end position="354"/>
    </location>
</feature>
<dbReference type="InterPro" id="IPR004344">
    <property type="entry name" value="TTL/TTLL_fam"/>
</dbReference>
<dbReference type="PANTHER" id="PTHR12241">
    <property type="entry name" value="TUBULIN POLYGLUTAMYLASE"/>
    <property type="match status" value="1"/>
</dbReference>
<keyword evidence="6" id="KW-0547">Nucleotide-binding</keyword>
<evidence type="ECO:0000256" key="1">
    <source>
        <dbReference type="ARBA" id="ARBA00004120"/>
    </source>
</evidence>
<feature type="region of interest" description="Disordered" evidence="11">
    <location>
        <begin position="182"/>
        <end position="239"/>
    </location>
</feature>
<dbReference type="GO" id="GO:0005524">
    <property type="term" value="F:ATP binding"/>
    <property type="evidence" value="ECO:0007669"/>
    <property type="project" value="UniProtKB-KW"/>
</dbReference>
<evidence type="ECO:0000313" key="13">
    <source>
        <dbReference type="Proteomes" id="UP000186922"/>
    </source>
</evidence>
<keyword evidence="10" id="KW-0966">Cell projection</keyword>
<proteinExistence type="inferred from homology"/>
<keyword evidence="4" id="KW-0436">Ligase</keyword>
<dbReference type="PROSITE" id="PS51221">
    <property type="entry name" value="TTL"/>
    <property type="match status" value="1"/>
</dbReference>
<accession>A0A1D1VFA5</accession>
<feature type="region of interest" description="Disordered" evidence="11">
    <location>
        <begin position="1"/>
        <end position="36"/>
    </location>
</feature>
<dbReference type="GO" id="GO:0000226">
    <property type="term" value="P:microtubule cytoskeleton organization"/>
    <property type="evidence" value="ECO:0007669"/>
    <property type="project" value="TreeGrafter"/>
</dbReference>
<comment type="subcellular location">
    <subcellularLocation>
        <location evidence="1">Cytoplasm</location>
        <location evidence="1">Cytoskeleton</location>
        <location evidence="1">Cilium basal body</location>
    </subcellularLocation>
</comment>
<feature type="region of interest" description="Disordered" evidence="11">
    <location>
        <begin position="87"/>
        <end position="106"/>
    </location>
</feature>
<dbReference type="EMBL" id="BDGG01000005">
    <property type="protein sequence ID" value="GAU98772.1"/>
    <property type="molecule type" value="Genomic_DNA"/>
</dbReference>
<keyword evidence="5" id="KW-0493">Microtubule</keyword>
<keyword evidence="8" id="KW-0969">Cilium</keyword>
<dbReference type="GO" id="GO:0070740">
    <property type="term" value="F:tubulin-glutamic acid ligase activity"/>
    <property type="evidence" value="ECO:0007669"/>
    <property type="project" value="TreeGrafter"/>
</dbReference>
<comment type="similarity">
    <text evidence="2">Belongs to the tubulin polyglutamylase family.</text>
</comment>
<evidence type="ECO:0000256" key="7">
    <source>
        <dbReference type="ARBA" id="ARBA00022840"/>
    </source>
</evidence>
<comment type="caution">
    <text evidence="12">The sequence shown here is derived from an EMBL/GenBank/DDBJ whole genome shotgun (WGS) entry which is preliminary data.</text>
</comment>
<evidence type="ECO:0008006" key="14">
    <source>
        <dbReference type="Google" id="ProtNLM"/>
    </source>
</evidence>
<keyword evidence="3" id="KW-0963">Cytoplasm</keyword>
<dbReference type="Proteomes" id="UP000186922">
    <property type="component" value="Unassembled WGS sequence"/>
</dbReference>
<keyword evidence="13" id="KW-1185">Reference proteome</keyword>
<keyword evidence="7" id="KW-0067">ATP-binding</keyword>
<name>A0A1D1VFA5_RAMVA</name>
<evidence type="ECO:0000256" key="8">
    <source>
        <dbReference type="ARBA" id="ARBA00023069"/>
    </source>
</evidence>
<evidence type="ECO:0000313" key="12">
    <source>
        <dbReference type="EMBL" id="GAU98772.1"/>
    </source>
</evidence>
<keyword evidence="9" id="KW-0206">Cytoskeleton</keyword>
<organism evidence="12 13">
    <name type="scientific">Ramazzottius varieornatus</name>
    <name type="common">Water bear</name>
    <name type="synonym">Tardigrade</name>
    <dbReference type="NCBI Taxonomy" id="947166"/>
    <lineage>
        <taxon>Eukaryota</taxon>
        <taxon>Metazoa</taxon>
        <taxon>Ecdysozoa</taxon>
        <taxon>Tardigrada</taxon>
        <taxon>Eutardigrada</taxon>
        <taxon>Parachela</taxon>
        <taxon>Hypsibioidea</taxon>
        <taxon>Ramazzottiidae</taxon>
        <taxon>Ramazzottius</taxon>
    </lineage>
</organism>
<evidence type="ECO:0000256" key="11">
    <source>
        <dbReference type="SAM" id="MobiDB-lite"/>
    </source>
</evidence>
<evidence type="ECO:0000256" key="4">
    <source>
        <dbReference type="ARBA" id="ARBA00022598"/>
    </source>
</evidence>
<feature type="compositionally biased region" description="Polar residues" evidence="11">
    <location>
        <begin position="228"/>
        <end position="239"/>
    </location>
</feature>
<evidence type="ECO:0000256" key="5">
    <source>
        <dbReference type="ARBA" id="ARBA00022701"/>
    </source>
</evidence>
<dbReference type="AlphaFoldDB" id="A0A1D1VFA5"/>
<dbReference type="PANTHER" id="PTHR12241:SF31">
    <property type="entry name" value="POLYGLUTAMYLASE COMPLEX SUBUNIT TTLL1"/>
    <property type="match status" value="1"/>
</dbReference>
<dbReference type="GO" id="GO:0036064">
    <property type="term" value="C:ciliary basal body"/>
    <property type="evidence" value="ECO:0007669"/>
    <property type="project" value="TreeGrafter"/>
</dbReference>
<sequence>MLRKQDGTTKGLPQKPIEQPASKNYPEGDVSSKYSQYPASNRLHALAQPKKSYVYDNSNAAIAAAQVLAVAKAHDLITRSEPFRFENRPASTLKPGQKHKDVPNKDAVQKAKSVTYARSGEAYRSTISSTISSLASQKKTFDTRQSLESKVQAVSSSSRNLQQSKTSAKIHSAQLRRILTPIPADEPANVPVESIPTPAINPPKAAEDSFQVNPSRASPDNADRNSGRRNGTIETNPPVQHNAFPVEILEKDHQADPGAPHSAAHEAVQSTPVRQADPVAEAQKLIELTSAMVNQPIVYTPQDFPSTGLSLGDQNVHSLELRPSTTGFSVDQEKSARSQASAQGTNDAQDTTNPPLNAIDATVHPVCRRFNEQSSERSNVAPIIKYYTDQGFRPLLCAFRNFQWRDFANRGKWNMFWGNVANVRSLFQPGQRYYFSDDQLANHYQTCYQLSRKDNMTKNIKKYRSELAHAKDPLGKKDQHGHFHYLDLIAPTYVLPFDFNAFVDEFRKSAGLYIIKPCSGSQGQGIP</sequence>
<feature type="compositionally biased region" description="Polar residues" evidence="11">
    <location>
        <begin position="337"/>
        <end position="354"/>
    </location>
</feature>
<evidence type="ECO:0000256" key="10">
    <source>
        <dbReference type="ARBA" id="ARBA00023273"/>
    </source>
</evidence>